<reference evidence="5" key="1">
    <citation type="submission" date="2020-12" db="EMBL/GenBank/DDBJ databases">
        <title>Enhanced detection system for hospital associated transmission using whole genome sequencing surveillance.</title>
        <authorList>
            <person name="Harrison L.H."/>
            <person name="Van Tyne D."/>
            <person name="Marsh J.W."/>
            <person name="Griffith M.P."/>
            <person name="Snyder D.J."/>
            <person name="Cooper V.S."/>
            <person name="Mustapha M."/>
        </authorList>
    </citation>
    <scope>NUCLEOTIDE SEQUENCE</scope>
    <source>
        <strain evidence="5">PSB00042</strain>
    </source>
</reference>
<name>A0A8I1JN17_PSEPU</name>
<dbReference type="GO" id="GO:0004222">
    <property type="term" value="F:metalloendopeptidase activity"/>
    <property type="evidence" value="ECO:0007669"/>
    <property type="project" value="TreeGrafter"/>
</dbReference>
<evidence type="ECO:0000313" key="6">
    <source>
        <dbReference type="Proteomes" id="UP000637061"/>
    </source>
</evidence>
<organism evidence="5 6">
    <name type="scientific">Pseudomonas putida</name>
    <name type="common">Arthrobacter siderocapsulatus</name>
    <dbReference type="NCBI Taxonomy" id="303"/>
    <lineage>
        <taxon>Bacteria</taxon>
        <taxon>Pseudomonadati</taxon>
        <taxon>Pseudomonadota</taxon>
        <taxon>Gammaproteobacteria</taxon>
        <taxon>Pseudomonadales</taxon>
        <taxon>Pseudomonadaceae</taxon>
        <taxon>Pseudomonas</taxon>
    </lineage>
</organism>
<proteinExistence type="predicted"/>
<dbReference type="SUPFAM" id="SSF51261">
    <property type="entry name" value="Duplicated hybrid motif"/>
    <property type="match status" value="1"/>
</dbReference>
<dbReference type="Pfam" id="PF01551">
    <property type="entry name" value="Peptidase_M23"/>
    <property type="match status" value="1"/>
</dbReference>
<sequence length="378" mass="40128">MNRTILRGLAGLSLLACAHGAIADTCMVSPTDKEIVSGRFGKFRGGGAANHGSANQKAHMHDGLDFSTSGTSQPVYATTEGKITFAGSRRSAGNAILIQRANGDIVAYYHLSGFANGIKQGVTVKPGQQLGLSGNTPSTSMVKHLHFTYGTTKKDEARAKAFRENAHRGPFNPAQLPSAVVSPQAGIGWKTDPAPYFCQTYAIQDGHPEHYPILGKDTKAQHQILFGNVPSGGVAPDSTAEPVQVAAANADAALAEADGKTPAMYLSDADGYGALPTAPIGGYDTMSVSEMLATEASRRFSDAEWNNSITHVSSRALWVDYNRAVGVGNYLSEAIYRKKEKVEALLAVYASQKLAGQRMQTDRAQQRAQRGAVSRSIE</sequence>
<dbReference type="EMBL" id="JAEHTE010000026">
    <property type="protein sequence ID" value="MBI6886060.1"/>
    <property type="molecule type" value="Genomic_DNA"/>
</dbReference>
<dbReference type="InterPro" id="IPR050570">
    <property type="entry name" value="Cell_wall_metabolism_enzyme"/>
</dbReference>
<dbReference type="CDD" id="cd12797">
    <property type="entry name" value="M23_peptidase"/>
    <property type="match status" value="1"/>
</dbReference>
<dbReference type="Gene3D" id="2.70.70.10">
    <property type="entry name" value="Glucose Permease (Domain IIA)"/>
    <property type="match status" value="1"/>
</dbReference>
<comment type="caution">
    <text evidence="5">The sequence shown here is derived from an EMBL/GenBank/DDBJ whole genome shotgun (WGS) entry which is preliminary data.</text>
</comment>
<feature type="chain" id="PRO_5034217970" evidence="3">
    <location>
        <begin position="24"/>
        <end position="378"/>
    </location>
</feature>
<dbReference type="RefSeq" id="WP_104887029.1">
    <property type="nucleotide sequence ID" value="NZ_JAEHTE010000026.1"/>
</dbReference>
<evidence type="ECO:0000256" key="2">
    <source>
        <dbReference type="SAM" id="MobiDB-lite"/>
    </source>
</evidence>
<protein>
    <submittedName>
        <fullName evidence="5">M23 family metallopeptidase</fullName>
    </submittedName>
</protein>
<dbReference type="InterPro" id="IPR016047">
    <property type="entry name" value="M23ase_b-sheet_dom"/>
</dbReference>
<keyword evidence="1 3" id="KW-0732">Signal</keyword>
<dbReference type="Proteomes" id="UP000637061">
    <property type="component" value="Unassembled WGS sequence"/>
</dbReference>
<feature type="region of interest" description="Disordered" evidence="2">
    <location>
        <begin position="358"/>
        <end position="378"/>
    </location>
</feature>
<accession>A0A8I1JN17</accession>
<feature type="signal peptide" evidence="3">
    <location>
        <begin position="1"/>
        <end position="23"/>
    </location>
</feature>
<evidence type="ECO:0000313" key="5">
    <source>
        <dbReference type="EMBL" id="MBI6886060.1"/>
    </source>
</evidence>
<evidence type="ECO:0000256" key="1">
    <source>
        <dbReference type="ARBA" id="ARBA00022729"/>
    </source>
</evidence>
<dbReference type="AlphaFoldDB" id="A0A8I1JN17"/>
<feature type="domain" description="M23ase beta-sheet core" evidence="4">
    <location>
        <begin position="60"/>
        <end position="150"/>
    </location>
</feature>
<dbReference type="PANTHER" id="PTHR21666">
    <property type="entry name" value="PEPTIDASE-RELATED"/>
    <property type="match status" value="1"/>
</dbReference>
<gene>
    <name evidence="5" type="ORF">JEU22_19325</name>
</gene>
<dbReference type="InterPro" id="IPR011055">
    <property type="entry name" value="Dup_hybrid_motif"/>
</dbReference>
<evidence type="ECO:0000256" key="3">
    <source>
        <dbReference type="SAM" id="SignalP"/>
    </source>
</evidence>
<feature type="region of interest" description="Disordered" evidence="2">
    <location>
        <begin position="47"/>
        <end position="66"/>
    </location>
</feature>
<evidence type="ECO:0000259" key="4">
    <source>
        <dbReference type="Pfam" id="PF01551"/>
    </source>
</evidence>
<dbReference type="PANTHER" id="PTHR21666:SF289">
    <property type="entry name" value="L-ALA--D-GLU ENDOPEPTIDASE"/>
    <property type="match status" value="1"/>
</dbReference>